<evidence type="ECO:0000256" key="1">
    <source>
        <dbReference type="ARBA" id="ARBA00022649"/>
    </source>
</evidence>
<evidence type="ECO:0000313" key="3">
    <source>
        <dbReference type="Proteomes" id="UP000237682"/>
    </source>
</evidence>
<dbReference type="RefSeq" id="WP_105863285.1">
    <property type="nucleotide sequence ID" value="NZ_PUEJ01000006.1"/>
</dbReference>
<dbReference type="InterPro" id="IPR035093">
    <property type="entry name" value="RelE/ParE_toxin_dom_sf"/>
</dbReference>
<dbReference type="Pfam" id="PF05016">
    <property type="entry name" value="ParE_toxin"/>
    <property type="match status" value="1"/>
</dbReference>
<gene>
    <name evidence="2" type="ORF">C5L14_17130</name>
</gene>
<proteinExistence type="predicted"/>
<dbReference type="InterPro" id="IPR007712">
    <property type="entry name" value="RelE/ParE_toxin"/>
</dbReference>
<evidence type="ECO:0000313" key="2">
    <source>
        <dbReference type="EMBL" id="PRH85986.1"/>
    </source>
</evidence>
<dbReference type="AlphaFoldDB" id="A0A2S9Q9F9"/>
<name>A0A2S9Q9F9_9HYPH</name>
<sequence>MAGFLFYPPADAAQDRIWDDTVEKWGEDQAVRYIRGLHEHLQKLSERPAAWRRLPGNLAVPADLELEVYFSHYQRHYVFFRKLSGGRIGVLSLLHDRMDVPVRLNEDLQALASRSDVS</sequence>
<reference evidence="2 3" key="1">
    <citation type="submission" date="2018-02" db="EMBL/GenBank/DDBJ databases">
        <title>Whole genome sequencing of endophytic bacterium.</title>
        <authorList>
            <person name="Eedara R."/>
            <person name="Podile A.R."/>
        </authorList>
    </citation>
    <scope>NUCLEOTIDE SEQUENCE [LARGE SCALE GENOMIC DNA]</scope>
    <source>
        <strain evidence="2 3">RP1T</strain>
    </source>
</reference>
<dbReference type="OrthoDB" id="7173315at2"/>
<keyword evidence="3" id="KW-1185">Reference proteome</keyword>
<organism evidence="2 3">
    <name type="scientific">Labrys okinawensis</name>
    <dbReference type="NCBI Taxonomy" id="346911"/>
    <lineage>
        <taxon>Bacteria</taxon>
        <taxon>Pseudomonadati</taxon>
        <taxon>Pseudomonadota</taxon>
        <taxon>Alphaproteobacteria</taxon>
        <taxon>Hyphomicrobiales</taxon>
        <taxon>Xanthobacteraceae</taxon>
        <taxon>Labrys</taxon>
    </lineage>
</organism>
<dbReference type="Gene3D" id="3.30.2310.20">
    <property type="entry name" value="RelE-like"/>
    <property type="match status" value="1"/>
</dbReference>
<dbReference type="Proteomes" id="UP000237682">
    <property type="component" value="Unassembled WGS sequence"/>
</dbReference>
<keyword evidence="1" id="KW-1277">Toxin-antitoxin system</keyword>
<comment type="caution">
    <text evidence="2">The sequence shown here is derived from an EMBL/GenBank/DDBJ whole genome shotgun (WGS) entry which is preliminary data.</text>
</comment>
<accession>A0A2S9Q9F9</accession>
<dbReference type="EMBL" id="PUEJ01000006">
    <property type="protein sequence ID" value="PRH85986.1"/>
    <property type="molecule type" value="Genomic_DNA"/>
</dbReference>
<protein>
    <submittedName>
        <fullName evidence="2">Plasmid stabilization protein</fullName>
    </submittedName>
</protein>